<evidence type="ECO:0000313" key="1">
    <source>
        <dbReference type="EMBL" id="TFZ01433.1"/>
    </source>
</evidence>
<dbReference type="AlphaFoldDB" id="A0A4Z0BQ62"/>
<accession>A0A4Z0BQ62</accession>
<comment type="caution">
    <text evidence="1">The sequence shown here is derived from an EMBL/GenBank/DDBJ whole genome shotgun (WGS) entry which is preliminary data.</text>
</comment>
<sequence length="207" mass="21853">MTQLHSTGSDRHLAPRLEEFRARAQDNDFVCIAPGAGGAMQVLGTSLYASASTGRTEEVHWVSAPGSTAALFKSALTQAYGERLAEQLTSGVFQLDTSSVADVTGKRDVLASEQILERLAAADCAREALQGVDFASLARYSAVSSGPCFRSVLESLGMSLSAVSAEQRVRIDEQLRDYVAAEAALNRSPASTVGLESVIKKALTAVD</sequence>
<proteinExistence type="predicted"/>
<gene>
    <name evidence="1" type="ORF">EZ242_08635</name>
</gene>
<dbReference type="RefSeq" id="WP_135284731.1">
    <property type="nucleotide sequence ID" value="NZ_SMLL01000003.1"/>
</dbReference>
<name>A0A4Z0BQ62_9BURK</name>
<dbReference type="Proteomes" id="UP000297564">
    <property type="component" value="Unassembled WGS sequence"/>
</dbReference>
<protein>
    <submittedName>
        <fullName evidence="1">Uncharacterized protein</fullName>
    </submittedName>
</protein>
<organism evidence="1 2">
    <name type="scientific">Ramlibacter rhizophilus</name>
    <dbReference type="NCBI Taxonomy" id="1781167"/>
    <lineage>
        <taxon>Bacteria</taxon>
        <taxon>Pseudomonadati</taxon>
        <taxon>Pseudomonadota</taxon>
        <taxon>Betaproteobacteria</taxon>
        <taxon>Burkholderiales</taxon>
        <taxon>Comamonadaceae</taxon>
        <taxon>Ramlibacter</taxon>
    </lineage>
</organism>
<keyword evidence="2" id="KW-1185">Reference proteome</keyword>
<dbReference type="EMBL" id="SMLL01000003">
    <property type="protein sequence ID" value="TFZ01433.1"/>
    <property type="molecule type" value="Genomic_DNA"/>
</dbReference>
<reference evidence="1 2" key="1">
    <citation type="submission" date="2019-03" db="EMBL/GenBank/DDBJ databases">
        <title>Ramlibacter rhizophilus CCTCC AB2015357, whole genome shotgun sequence.</title>
        <authorList>
            <person name="Zhang X."/>
            <person name="Feng G."/>
            <person name="Zhu H."/>
        </authorList>
    </citation>
    <scope>NUCLEOTIDE SEQUENCE [LARGE SCALE GENOMIC DNA]</scope>
    <source>
        <strain evidence="1 2">CCTCC AB2015357</strain>
    </source>
</reference>
<evidence type="ECO:0000313" key="2">
    <source>
        <dbReference type="Proteomes" id="UP000297564"/>
    </source>
</evidence>